<evidence type="ECO:0000256" key="5">
    <source>
        <dbReference type="ARBA" id="ARBA00022617"/>
    </source>
</evidence>
<comment type="cofactor">
    <cofactor evidence="1 12">
        <name>heme</name>
        <dbReference type="ChEBI" id="CHEBI:30413"/>
    </cofactor>
</comment>
<dbReference type="CDD" id="cd20628">
    <property type="entry name" value="CYP4"/>
    <property type="match status" value="1"/>
</dbReference>
<keyword evidence="16" id="KW-1185">Reference proteome</keyword>
<dbReference type="Proteomes" id="UP000075880">
    <property type="component" value="Unassembled WGS sequence"/>
</dbReference>
<feature type="binding site" description="axial binding residue" evidence="12">
    <location>
        <position position="452"/>
    </location>
    <ligand>
        <name>heme</name>
        <dbReference type="ChEBI" id="CHEBI:30413"/>
    </ligand>
    <ligandPart>
        <name>Fe</name>
        <dbReference type="ChEBI" id="CHEBI:18248"/>
    </ligandPart>
</feature>
<dbReference type="Gene3D" id="1.10.630.10">
    <property type="entry name" value="Cytochrome P450"/>
    <property type="match status" value="1"/>
</dbReference>
<keyword evidence="10 12" id="KW-0408">Iron</keyword>
<evidence type="ECO:0000256" key="12">
    <source>
        <dbReference type="PIRSR" id="PIRSR602401-1"/>
    </source>
</evidence>
<comment type="subcellular location">
    <subcellularLocation>
        <location evidence="3">Endoplasmic reticulum membrane</location>
        <topology evidence="3">Peripheral membrane protein</topology>
    </subcellularLocation>
    <subcellularLocation>
        <location evidence="2">Microsome membrane</location>
        <topology evidence="2">Peripheral membrane protein</topology>
    </subcellularLocation>
</comment>
<dbReference type="GO" id="GO:0005506">
    <property type="term" value="F:iron ion binding"/>
    <property type="evidence" value="ECO:0007669"/>
    <property type="project" value="InterPro"/>
</dbReference>
<dbReference type="Pfam" id="PF00067">
    <property type="entry name" value="p450"/>
    <property type="match status" value="1"/>
</dbReference>
<dbReference type="PRINTS" id="PR00463">
    <property type="entry name" value="EP450I"/>
</dbReference>
<evidence type="ECO:0000256" key="13">
    <source>
        <dbReference type="RuleBase" id="RU000461"/>
    </source>
</evidence>
<dbReference type="InterPro" id="IPR050196">
    <property type="entry name" value="Cytochrome_P450_Monoox"/>
</dbReference>
<keyword evidence="7" id="KW-0256">Endoplasmic reticulum</keyword>
<reference evidence="15" key="1">
    <citation type="submission" date="2024-04" db="UniProtKB">
        <authorList>
            <consortium name="EnsemblMetazoa"/>
        </authorList>
    </citation>
    <scope>IDENTIFICATION</scope>
    <source>
        <strain evidence="15">EBRO</strain>
    </source>
</reference>
<organism evidence="15 16">
    <name type="scientific">Anopheles atroparvus</name>
    <name type="common">European mosquito</name>
    <dbReference type="NCBI Taxonomy" id="41427"/>
    <lineage>
        <taxon>Eukaryota</taxon>
        <taxon>Metazoa</taxon>
        <taxon>Ecdysozoa</taxon>
        <taxon>Arthropoda</taxon>
        <taxon>Hexapoda</taxon>
        <taxon>Insecta</taxon>
        <taxon>Pterygota</taxon>
        <taxon>Neoptera</taxon>
        <taxon>Endopterygota</taxon>
        <taxon>Diptera</taxon>
        <taxon>Nematocera</taxon>
        <taxon>Culicoidea</taxon>
        <taxon>Culicidae</taxon>
        <taxon>Anophelinae</taxon>
        <taxon>Anopheles</taxon>
    </lineage>
</organism>
<keyword evidence="11 13" id="KW-0503">Monooxygenase</keyword>
<keyword evidence="14" id="KW-0732">Signal</keyword>
<evidence type="ECO:0000256" key="1">
    <source>
        <dbReference type="ARBA" id="ARBA00001971"/>
    </source>
</evidence>
<dbReference type="PANTHER" id="PTHR24291">
    <property type="entry name" value="CYTOCHROME P450 FAMILY 4"/>
    <property type="match status" value="1"/>
</dbReference>
<keyword evidence="6 12" id="KW-0479">Metal-binding</keyword>
<dbReference type="EnsemblMetazoa" id="ENSAATROPT010358">
    <property type="protein sequence ID" value="ENSAATROPP009346"/>
    <property type="gene ID" value="ENSAATROPG008399"/>
</dbReference>
<dbReference type="InterPro" id="IPR017972">
    <property type="entry name" value="Cyt_P450_CS"/>
</dbReference>
<accession>A0AAG5DDV3</accession>
<protein>
    <recommendedName>
        <fullName evidence="17">Cytochrome P450</fullName>
    </recommendedName>
</protein>
<dbReference type="InterPro" id="IPR001128">
    <property type="entry name" value="Cyt_P450"/>
</dbReference>
<evidence type="ECO:0000256" key="11">
    <source>
        <dbReference type="ARBA" id="ARBA00023033"/>
    </source>
</evidence>
<evidence type="ECO:0000256" key="10">
    <source>
        <dbReference type="ARBA" id="ARBA00023004"/>
    </source>
</evidence>
<dbReference type="GO" id="GO:0005789">
    <property type="term" value="C:endoplasmic reticulum membrane"/>
    <property type="evidence" value="ECO:0007669"/>
    <property type="project" value="UniProtKB-SubCell"/>
</dbReference>
<evidence type="ECO:0008006" key="17">
    <source>
        <dbReference type="Google" id="ProtNLM"/>
    </source>
</evidence>
<evidence type="ECO:0000256" key="3">
    <source>
        <dbReference type="ARBA" id="ARBA00004406"/>
    </source>
</evidence>
<dbReference type="GO" id="GO:0016705">
    <property type="term" value="F:oxidoreductase activity, acting on paired donors, with incorporation or reduction of molecular oxygen"/>
    <property type="evidence" value="ECO:0007669"/>
    <property type="project" value="InterPro"/>
</dbReference>
<dbReference type="SUPFAM" id="SSF48264">
    <property type="entry name" value="Cytochrome P450"/>
    <property type="match status" value="1"/>
</dbReference>
<evidence type="ECO:0000256" key="6">
    <source>
        <dbReference type="ARBA" id="ARBA00022723"/>
    </source>
</evidence>
<dbReference type="PROSITE" id="PS00086">
    <property type="entry name" value="CYTOCHROME_P450"/>
    <property type="match status" value="1"/>
</dbReference>
<dbReference type="InterPro" id="IPR002401">
    <property type="entry name" value="Cyt_P450_E_grp-I"/>
</dbReference>
<evidence type="ECO:0000313" key="15">
    <source>
        <dbReference type="EnsemblMetazoa" id="ENSAATROPP009346"/>
    </source>
</evidence>
<dbReference type="FunFam" id="1.10.630.10:FF:000182">
    <property type="entry name" value="Cytochrome P450 3A4"/>
    <property type="match status" value="1"/>
</dbReference>
<keyword evidence="9 13" id="KW-0560">Oxidoreductase</keyword>
<evidence type="ECO:0000256" key="14">
    <source>
        <dbReference type="SAM" id="SignalP"/>
    </source>
</evidence>
<keyword evidence="8" id="KW-0492">Microsome</keyword>
<dbReference type="GO" id="GO:0004497">
    <property type="term" value="F:monooxygenase activity"/>
    <property type="evidence" value="ECO:0007669"/>
    <property type="project" value="UniProtKB-KW"/>
</dbReference>
<dbReference type="AlphaFoldDB" id="A0AAG5DDV3"/>
<proteinExistence type="inferred from homology"/>
<evidence type="ECO:0000256" key="9">
    <source>
        <dbReference type="ARBA" id="ARBA00023002"/>
    </source>
</evidence>
<evidence type="ECO:0000256" key="2">
    <source>
        <dbReference type="ARBA" id="ARBA00004174"/>
    </source>
</evidence>
<feature type="signal peptide" evidence="14">
    <location>
        <begin position="1"/>
        <end position="15"/>
    </location>
</feature>
<evidence type="ECO:0000256" key="8">
    <source>
        <dbReference type="ARBA" id="ARBA00022848"/>
    </source>
</evidence>
<evidence type="ECO:0000313" key="16">
    <source>
        <dbReference type="Proteomes" id="UP000075880"/>
    </source>
</evidence>
<dbReference type="GO" id="GO:0020037">
    <property type="term" value="F:heme binding"/>
    <property type="evidence" value="ECO:0007669"/>
    <property type="project" value="InterPro"/>
</dbReference>
<evidence type="ECO:0000256" key="4">
    <source>
        <dbReference type="ARBA" id="ARBA00010617"/>
    </source>
</evidence>
<dbReference type="PANTHER" id="PTHR24291:SF187">
    <property type="entry name" value="CYTOCHROME P450 4AE1-RELATED"/>
    <property type="match status" value="1"/>
</dbReference>
<dbReference type="InterPro" id="IPR036396">
    <property type="entry name" value="Cyt_P450_sf"/>
</dbReference>
<evidence type="ECO:0000256" key="7">
    <source>
        <dbReference type="ARBA" id="ARBA00022824"/>
    </source>
</evidence>
<sequence length="508" mass="58564">MIWLVTLLFCYAAYQLYRYQQHRRQLLAIRDKFGGPNSDYFLGTFYMFKNKSIPDIFDIVTGLHKRYGPDVAIIGAFNDLVLDLSSTKNVEKVLLAKSTKKSFVYDYLEPWLGTGLLISFGEKWFQRRKIITPAFHFKILDQFMDVFNEEADILIAKLEKHVGKSEFDIYDYVTLYALDSICATSMGVRIHAQDDPNNEYVQAVKQMSNFFLRRVFSLLRQFPALFFLYPFAREQGRVIQKLHHFTNSVIENRRNQLALEQRLGTVEFDVNEDQMYSKRKNTFLDQLLKVTVDGKPLSTAAIREEVDTFMFEGHDTTTSGISFTILNLAKHQDIQQKLFEEIDQMLGADAKTTTLTSALLQEMKYLDMVVKESLRLVPPVPIIGRKLLEDMEINGAIIPAGTSISIKIFNIHRNPSVFPDPERFDPERFSEANEIKRGPYDYIPFSAGSRNCIGQKYALLEMKVTIVKLLASYRILPGESAKRIRYKTDLVIRPTEGIPVKLEKRSGI</sequence>
<dbReference type="PRINTS" id="PR00385">
    <property type="entry name" value="P450"/>
</dbReference>
<feature type="chain" id="PRO_5042475348" description="Cytochrome P450" evidence="14">
    <location>
        <begin position="16"/>
        <end position="508"/>
    </location>
</feature>
<keyword evidence="5 12" id="KW-0349">Heme</keyword>
<name>A0AAG5DDV3_ANOAO</name>
<comment type="similarity">
    <text evidence="4 13">Belongs to the cytochrome P450 family.</text>
</comment>